<evidence type="ECO:0000313" key="4">
    <source>
        <dbReference type="Proteomes" id="UP000005233"/>
    </source>
</evidence>
<dbReference type="GO" id="GO:0016758">
    <property type="term" value="F:hexosyltransferase activity"/>
    <property type="evidence" value="ECO:0007669"/>
    <property type="project" value="TreeGrafter"/>
</dbReference>
<dbReference type="OrthoDB" id="132546at2157"/>
<dbReference type="RefSeq" id="WP_014405409.1">
    <property type="nucleotide sequence ID" value="NC_017034.1"/>
</dbReference>
<dbReference type="STRING" id="1041930.Mtc_0809"/>
<feature type="domain" description="Glycosyltransferase subfamily 4-like N-terminal" evidence="2">
    <location>
        <begin position="14"/>
        <end position="209"/>
    </location>
</feature>
<dbReference type="CDD" id="cd03801">
    <property type="entry name" value="GT4_PimA-like"/>
    <property type="match status" value="1"/>
</dbReference>
<dbReference type="PANTHER" id="PTHR45947:SF3">
    <property type="entry name" value="SULFOQUINOVOSYL TRANSFERASE SQD2"/>
    <property type="match status" value="1"/>
</dbReference>
<feature type="domain" description="Glycosyl transferase family 1" evidence="1">
    <location>
        <begin position="217"/>
        <end position="393"/>
    </location>
</feature>
<dbReference type="InterPro" id="IPR028098">
    <property type="entry name" value="Glyco_trans_4-like_N"/>
</dbReference>
<organism evidence="3 4">
    <name type="scientific">Methanocella conradii (strain DSM 24694 / JCM 17849 / CGMCC 1.5162 / HZ254)</name>
    <dbReference type="NCBI Taxonomy" id="1041930"/>
    <lineage>
        <taxon>Archaea</taxon>
        <taxon>Methanobacteriati</taxon>
        <taxon>Methanobacteriota</taxon>
        <taxon>Stenosarchaea group</taxon>
        <taxon>Methanomicrobia</taxon>
        <taxon>Methanocellales</taxon>
        <taxon>Methanocellaceae</taxon>
        <taxon>Methanocella</taxon>
    </lineage>
</organism>
<protein>
    <submittedName>
        <fullName evidence="3">Glycosyltransferase</fullName>
    </submittedName>
</protein>
<dbReference type="PANTHER" id="PTHR45947">
    <property type="entry name" value="SULFOQUINOVOSYL TRANSFERASE SQD2"/>
    <property type="match status" value="1"/>
</dbReference>
<dbReference type="AlphaFoldDB" id="H8I9F2"/>
<accession>H8I9F2</accession>
<keyword evidence="4" id="KW-1185">Reference proteome</keyword>
<gene>
    <name evidence="3" type="ordered locus">Mtc_0809</name>
</gene>
<dbReference type="InterPro" id="IPR050194">
    <property type="entry name" value="Glycosyltransferase_grp1"/>
</dbReference>
<dbReference type="eggNOG" id="arCOG01408">
    <property type="taxonomic scope" value="Archaea"/>
</dbReference>
<proteinExistence type="predicted"/>
<evidence type="ECO:0000259" key="1">
    <source>
        <dbReference type="Pfam" id="PF00534"/>
    </source>
</evidence>
<name>H8I9F2_METCZ</name>
<evidence type="ECO:0000259" key="2">
    <source>
        <dbReference type="Pfam" id="PF13439"/>
    </source>
</evidence>
<dbReference type="Pfam" id="PF00534">
    <property type="entry name" value="Glycos_transf_1"/>
    <property type="match status" value="1"/>
</dbReference>
<evidence type="ECO:0000313" key="3">
    <source>
        <dbReference type="EMBL" id="AFC99570.1"/>
    </source>
</evidence>
<reference evidence="3 4" key="1">
    <citation type="journal article" date="2012" name="J. Bacteriol.">
        <title>Complete genome sequence of a thermophilic methanogen, Methanocella conradii HZ254, isolated from Chinese rice field soil.</title>
        <authorList>
            <person name="Lu Z."/>
            <person name="Lu Y."/>
        </authorList>
    </citation>
    <scope>NUCLEOTIDE SEQUENCE [LARGE SCALE GENOMIC DNA]</scope>
    <source>
        <strain evidence="4">DSM 24694 / JCM 17849 / CGMCC 1.5162 / HZ254</strain>
    </source>
</reference>
<dbReference type="Pfam" id="PF13439">
    <property type="entry name" value="Glyco_transf_4"/>
    <property type="match status" value="1"/>
</dbReference>
<dbReference type="HOGENOM" id="CLU_616268_0_0_2"/>
<dbReference type="GeneID" id="11970704"/>
<sequence>MKVCFVSQSFYPYIGGVTRYLLSLGKKLISRGDEVVAVHLRTPDMPDYEVIDGVKVYRMSDLEGMQESIDGYFRFKELIIDVTHGRKAASLDDRFSLGYPEFLGFNLSMYEKVRQVYEAEKFELPHVHDFQVMPLAFLIRGDVDVPAIFTWHIPFTEATPPEWREFLVRYMRYYDRVVFSTDEYMRTAIASGMDPEKVARINPFIDTDEYAFHGENDFRAKYGIPDGDSLVLCVSRIDPRKGQEYLIMAMAEVIKKHPDTSCVFIGNGSLTKKFIGRANRLEELEAMVEEYGLAGKVKFLGKVSQEGLLKAYDACDMLVQPSINEGFGLVISEAMCFGKPVIGSNVGGIPEQIVDGMNGLLFRPTDHMELASCIIALIESPELRMQMGENGKKIVCERFCVDRGFREHCEIYDTIYLQNRLKGHAGTGQSLLTG</sequence>
<dbReference type="KEGG" id="mez:Mtc_0809"/>
<dbReference type="InterPro" id="IPR001296">
    <property type="entry name" value="Glyco_trans_1"/>
</dbReference>
<dbReference type="EMBL" id="CP003243">
    <property type="protein sequence ID" value="AFC99570.1"/>
    <property type="molecule type" value="Genomic_DNA"/>
</dbReference>
<dbReference type="Proteomes" id="UP000005233">
    <property type="component" value="Chromosome"/>
</dbReference>
<dbReference type="Gene3D" id="3.40.50.2000">
    <property type="entry name" value="Glycogen Phosphorylase B"/>
    <property type="match status" value="2"/>
</dbReference>
<dbReference type="SUPFAM" id="SSF53756">
    <property type="entry name" value="UDP-Glycosyltransferase/glycogen phosphorylase"/>
    <property type="match status" value="1"/>
</dbReference>